<evidence type="ECO:0000313" key="3">
    <source>
        <dbReference type="Proteomes" id="UP000249902"/>
    </source>
</evidence>
<evidence type="ECO:0000259" key="1">
    <source>
        <dbReference type="Pfam" id="PF19040"/>
    </source>
</evidence>
<reference evidence="2 3" key="1">
    <citation type="submission" date="2018-06" db="EMBL/GenBank/DDBJ databases">
        <authorList>
            <consortium name="Pathogen Informatics"/>
            <person name="Doyle S."/>
        </authorList>
    </citation>
    <scope>NUCLEOTIDE SEQUENCE [LARGE SCALE GENOMIC DNA]</scope>
    <source>
        <strain evidence="2 3">NCTC11653</strain>
    </source>
</reference>
<dbReference type="Proteomes" id="UP000249902">
    <property type="component" value="Unassembled WGS sequence"/>
</dbReference>
<feature type="domain" description="SGNH" evidence="1">
    <location>
        <begin position="2"/>
        <end position="105"/>
    </location>
</feature>
<organism evidence="2 3">
    <name type="scientific">Capnocytophaga sputigena</name>
    <dbReference type="NCBI Taxonomy" id="1019"/>
    <lineage>
        <taxon>Bacteria</taxon>
        <taxon>Pseudomonadati</taxon>
        <taxon>Bacteroidota</taxon>
        <taxon>Flavobacteriia</taxon>
        <taxon>Flavobacteriales</taxon>
        <taxon>Flavobacteriaceae</taxon>
        <taxon>Capnocytophaga</taxon>
    </lineage>
</organism>
<name>A0AAX2ID05_CAPSP</name>
<dbReference type="EMBL" id="UAVP01000009">
    <property type="protein sequence ID" value="SQA76143.1"/>
    <property type="molecule type" value="Genomic_DNA"/>
</dbReference>
<dbReference type="InterPro" id="IPR043968">
    <property type="entry name" value="SGNH"/>
</dbReference>
<accession>A0AAX2ID05</accession>
<sequence length="114" mass="13167">MLAAGKDVYVLNSSANFDYDVQRNQKLKEQVGIQYFTSLRGEKYKKNYERWERFIATLKTEFPTLHIIDLSHYIPNDGCIAGKPIMYDTNHFNTYGAQQIATLFIANGEKLLIP</sequence>
<evidence type="ECO:0000313" key="2">
    <source>
        <dbReference type="EMBL" id="SQA76143.1"/>
    </source>
</evidence>
<comment type="caution">
    <text evidence="2">The sequence shown here is derived from an EMBL/GenBank/DDBJ whole genome shotgun (WGS) entry which is preliminary data.</text>
</comment>
<dbReference type="AlphaFoldDB" id="A0AAX2ID05"/>
<gene>
    <name evidence="2" type="ORF">NCTC11653_02065</name>
</gene>
<dbReference type="Pfam" id="PF19040">
    <property type="entry name" value="SGNH"/>
    <property type="match status" value="1"/>
</dbReference>
<protein>
    <recommendedName>
        <fullName evidence="1">SGNH domain-containing protein</fullName>
    </recommendedName>
</protein>
<proteinExistence type="predicted"/>